<reference evidence="2" key="1">
    <citation type="journal article" date="2022" name="Mol. Ecol. Resour.">
        <title>The genomes of chicory, endive, great burdock and yacon provide insights into Asteraceae palaeo-polyploidization history and plant inulin production.</title>
        <authorList>
            <person name="Fan W."/>
            <person name="Wang S."/>
            <person name="Wang H."/>
            <person name="Wang A."/>
            <person name="Jiang F."/>
            <person name="Liu H."/>
            <person name="Zhao H."/>
            <person name="Xu D."/>
            <person name="Zhang Y."/>
        </authorList>
    </citation>
    <scope>NUCLEOTIDE SEQUENCE [LARGE SCALE GENOMIC DNA]</scope>
    <source>
        <strain evidence="2">cv. Yunnan</strain>
    </source>
</reference>
<evidence type="ECO:0000313" key="2">
    <source>
        <dbReference type="Proteomes" id="UP001056120"/>
    </source>
</evidence>
<comment type="caution">
    <text evidence="1">The sequence shown here is derived from an EMBL/GenBank/DDBJ whole genome shotgun (WGS) entry which is preliminary data.</text>
</comment>
<dbReference type="Proteomes" id="UP001056120">
    <property type="component" value="Linkage Group LG12"/>
</dbReference>
<organism evidence="1 2">
    <name type="scientific">Smallanthus sonchifolius</name>
    <dbReference type="NCBI Taxonomy" id="185202"/>
    <lineage>
        <taxon>Eukaryota</taxon>
        <taxon>Viridiplantae</taxon>
        <taxon>Streptophyta</taxon>
        <taxon>Embryophyta</taxon>
        <taxon>Tracheophyta</taxon>
        <taxon>Spermatophyta</taxon>
        <taxon>Magnoliopsida</taxon>
        <taxon>eudicotyledons</taxon>
        <taxon>Gunneridae</taxon>
        <taxon>Pentapetalae</taxon>
        <taxon>asterids</taxon>
        <taxon>campanulids</taxon>
        <taxon>Asterales</taxon>
        <taxon>Asteraceae</taxon>
        <taxon>Asteroideae</taxon>
        <taxon>Heliantheae alliance</taxon>
        <taxon>Millerieae</taxon>
        <taxon>Smallanthus</taxon>
    </lineage>
</organism>
<keyword evidence="2" id="KW-1185">Reference proteome</keyword>
<protein>
    <submittedName>
        <fullName evidence="1">Uncharacterized protein</fullName>
    </submittedName>
</protein>
<reference evidence="1 2" key="2">
    <citation type="journal article" date="2022" name="Mol. Ecol. Resour.">
        <title>The genomes of chicory, endive, great burdock and yacon provide insights into Asteraceae paleo-polyploidization history and plant inulin production.</title>
        <authorList>
            <person name="Fan W."/>
            <person name="Wang S."/>
            <person name="Wang H."/>
            <person name="Wang A."/>
            <person name="Jiang F."/>
            <person name="Liu H."/>
            <person name="Zhao H."/>
            <person name="Xu D."/>
            <person name="Zhang Y."/>
        </authorList>
    </citation>
    <scope>NUCLEOTIDE SEQUENCE [LARGE SCALE GENOMIC DNA]</scope>
    <source>
        <strain evidence="2">cv. Yunnan</strain>
        <tissue evidence="1">Leaves</tissue>
    </source>
</reference>
<evidence type="ECO:0000313" key="1">
    <source>
        <dbReference type="EMBL" id="KAI3793211.1"/>
    </source>
</evidence>
<proteinExistence type="predicted"/>
<name>A0ACB9HD69_9ASTR</name>
<accession>A0ACB9HD69</accession>
<sequence length="156" mass="17782">MEHTCSPRVEVPLRRETLDITALVKWLKWAFQERALDWGPGGGPDLIVDDGGDATLLIHEGVKVEEEFKKTRKLPDPTEYQIMLLIVKEWLQSDPKKYHKMKDKLVGVFEETTTGVKRLYQMQDNDTLLFPAITVNDSVTKSKQTISPPLVSATME</sequence>
<gene>
    <name evidence="1" type="ORF">L1987_35826</name>
</gene>
<dbReference type="EMBL" id="CM042029">
    <property type="protein sequence ID" value="KAI3793211.1"/>
    <property type="molecule type" value="Genomic_DNA"/>
</dbReference>